<dbReference type="Proteomes" id="UP000664914">
    <property type="component" value="Chromosome"/>
</dbReference>
<feature type="domain" description="HTH marR-type" evidence="1">
    <location>
        <begin position="20"/>
        <end position="152"/>
    </location>
</feature>
<gene>
    <name evidence="2" type="ORF">HRJ34_23910</name>
</gene>
<dbReference type="Gene3D" id="1.10.10.10">
    <property type="entry name" value="Winged helix-like DNA-binding domain superfamily/Winged helix DNA-binding domain"/>
    <property type="match status" value="1"/>
</dbReference>
<evidence type="ECO:0000259" key="1">
    <source>
        <dbReference type="PROSITE" id="PS50995"/>
    </source>
</evidence>
<reference evidence="2" key="2">
    <citation type="submission" date="2021-04" db="EMBL/GenBank/DDBJ databases">
        <title>Isolation and genomic analysis of the ibuprofen-degrading bacterium Sphingomonas strain MPO218.</title>
        <authorList>
            <person name="Aulestia M."/>
            <person name="Flores A."/>
            <person name="Mangas E.L."/>
            <person name="Perez-Pulido A.J."/>
            <person name="Santero E."/>
            <person name="Camacho E.M."/>
        </authorList>
    </citation>
    <scope>NUCLEOTIDE SEQUENCE</scope>
    <source>
        <strain evidence="2">MPO218</strain>
    </source>
</reference>
<accession>A0A975HDJ5</accession>
<dbReference type="GO" id="GO:0003700">
    <property type="term" value="F:DNA-binding transcription factor activity"/>
    <property type="evidence" value="ECO:0007669"/>
    <property type="project" value="InterPro"/>
</dbReference>
<name>A0A975HDJ5_9SPHN</name>
<dbReference type="InterPro" id="IPR036390">
    <property type="entry name" value="WH_DNA-bd_sf"/>
</dbReference>
<dbReference type="InterPro" id="IPR036388">
    <property type="entry name" value="WH-like_DNA-bd_sf"/>
</dbReference>
<evidence type="ECO:0000313" key="3">
    <source>
        <dbReference type="Proteomes" id="UP000664914"/>
    </source>
</evidence>
<evidence type="ECO:0000313" key="2">
    <source>
        <dbReference type="EMBL" id="QTH21328.1"/>
    </source>
</evidence>
<dbReference type="InterPro" id="IPR000835">
    <property type="entry name" value="HTH_MarR-typ"/>
</dbReference>
<dbReference type="Pfam" id="PF12802">
    <property type="entry name" value="MarR_2"/>
    <property type="match status" value="1"/>
</dbReference>
<reference evidence="2" key="1">
    <citation type="submission" date="2020-07" db="EMBL/GenBank/DDBJ databases">
        <authorList>
            <person name="Camacho E."/>
        </authorList>
    </citation>
    <scope>NUCLEOTIDE SEQUENCE</scope>
    <source>
        <strain evidence="2">MPO218</strain>
    </source>
</reference>
<dbReference type="SMART" id="SM00347">
    <property type="entry name" value="HTH_MARR"/>
    <property type="match status" value="1"/>
</dbReference>
<dbReference type="PANTHER" id="PTHR33164">
    <property type="entry name" value="TRANSCRIPTIONAL REGULATOR, MARR FAMILY"/>
    <property type="match status" value="1"/>
</dbReference>
<protein>
    <submittedName>
        <fullName evidence="2">Winged helix-turn-helix transcriptional regulator</fullName>
    </submittedName>
</protein>
<dbReference type="AlphaFoldDB" id="A0A975HDJ5"/>
<sequence>MMTKDLRPLGDPGSEEFRVDAYPFYLLNRAVSRYNVVIEAELRAIGIDIPTWRVLMVLGEKAPRPIAQVARSTVINISTMARIVERMTRAGLIDSRPSSEDGRVTEIFLTTTGQEKLAAARAVTAPIYRKLIRGFGAEDFGLLIDMLNRLHDNLD</sequence>
<dbReference type="EMBL" id="CP059319">
    <property type="protein sequence ID" value="QTH21328.1"/>
    <property type="molecule type" value="Genomic_DNA"/>
</dbReference>
<dbReference type="InterPro" id="IPR039422">
    <property type="entry name" value="MarR/SlyA-like"/>
</dbReference>
<dbReference type="GO" id="GO:0006950">
    <property type="term" value="P:response to stress"/>
    <property type="evidence" value="ECO:0007669"/>
    <property type="project" value="TreeGrafter"/>
</dbReference>
<dbReference type="RefSeq" id="WP_148218752.1">
    <property type="nucleotide sequence ID" value="NZ_CP059319.1"/>
</dbReference>
<dbReference type="PROSITE" id="PS50995">
    <property type="entry name" value="HTH_MARR_2"/>
    <property type="match status" value="1"/>
</dbReference>
<organism evidence="2 3">
    <name type="scientific">Rhizorhabdus wittichii</name>
    <dbReference type="NCBI Taxonomy" id="160791"/>
    <lineage>
        <taxon>Bacteria</taxon>
        <taxon>Pseudomonadati</taxon>
        <taxon>Pseudomonadota</taxon>
        <taxon>Alphaproteobacteria</taxon>
        <taxon>Sphingomonadales</taxon>
        <taxon>Sphingomonadaceae</taxon>
        <taxon>Rhizorhabdus</taxon>
    </lineage>
</organism>
<dbReference type="SUPFAM" id="SSF46785">
    <property type="entry name" value="Winged helix' DNA-binding domain"/>
    <property type="match status" value="1"/>
</dbReference>
<proteinExistence type="predicted"/>
<dbReference type="PANTHER" id="PTHR33164:SF13">
    <property type="entry name" value="4-HYDROXYPHENYLACETATE CATABOLISM PROTEIN"/>
    <property type="match status" value="1"/>
</dbReference>